<evidence type="ECO:0000256" key="1">
    <source>
        <dbReference type="ARBA" id="ARBA00009075"/>
    </source>
</evidence>
<protein>
    <submittedName>
        <fullName evidence="5">Porin OprE</fullName>
    </submittedName>
</protein>
<comment type="similarity">
    <text evidence="1">Belongs to the outer membrane porin (Opr) (TC 1.B.25) family.</text>
</comment>
<dbReference type="InterPro" id="IPR005318">
    <property type="entry name" value="OM_porin_bac"/>
</dbReference>
<sequence>MEHLLNVKPLAAAMAASCLGLTLNSAAHAAGFLEDSKATLTLRNFYFNQDNRDSAAPKSASKAEEWGQGFMLNYQSGFTEGTVGFGVDALGMLGLKLDSGKGTHGTDANSVFPANSSGSGVDNFSTLGLTAKVRVSKTELRYGTLMPTLPVVTYNDSRMLPQTFEGGMITSREIEGLTLNAGRLEHSKARNSSNMDSLRILGGTERSNEFYFAGGDYTLTKDLTVSYYYANLEDYYKQHFLGLVHNWQVGPGMLKSDLRYFHSTDDGANGHNSGYYSNGYYGSGVTKGKVDNDLYSGQLLYSVAGHTFGGGYQVLNGDSNFPFLNQGDGATPYLITFSQNQNFTRAGERTWLVRYSYDFSQIGMPGLTAGVVYLKGDHIEAAGSNPSEWERDFTLGYTVPTGALKGLGVQWRNAVWRNDVANTRDQDENRLMLSYSIPLL</sequence>
<keyword evidence="6" id="KW-1185">Reference proteome</keyword>
<keyword evidence="2" id="KW-0813">Transport</keyword>
<proteinExistence type="inferred from homology"/>
<feature type="chain" id="PRO_5046931647" evidence="4">
    <location>
        <begin position="30"/>
        <end position="440"/>
    </location>
</feature>
<dbReference type="InterPro" id="IPR023614">
    <property type="entry name" value="Porin_dom_sf"/>
</dbReference>
<evidence type="ECO:0000313" key="6">
    <source>
        <dbReference type="Proteomes" id="UP000616499"/>
    </source>
</evidence>
<dbReference type="PANTHER" id="PTHR34596">
    <property type="entry name" value="CHITOPORIN"/>
    <property type="match status" value="1"/>
</dbReference>
<feature type="signal peptide" evidence="4">
    <location>
        <begin position="1"/>
        <end position="29"/>
    </location>
</feature>
<dbReference type="Proteomes" id="UP000616499">
    <property type="component" value="Unassembled WGS sequence"/>
</dbReference>
<accession>A0ABQ2GTZ5</accession>
<evidence type="ECO:0000313" key="5">
    <source>
        <dbReference type="EMBL" id="GGM13303.1"/>
    </source>
</evidence>
<gene>
    <name evidence="5" type="primary">oprE</name>
    <name evidence="5" type="ORF">GCM10009425_25370</name>
</gene>
<keyword evidence="3 4" id="KW-0732">Signal</keyword>
<evidence type="ECO:0000256" key="4">
    <source>
        <dbReference type="SAM" id="SignalP"/>
    </source>
</evidence>
<evidence type="ECO:0000256" key="2">
    <source>
        <dbReference type="ARBA" id="ARBA00022448"/>
    </source>
</evidence>
<organism evidence="5 6">
    <name type="scientific">Pseudomonas asuensis</name>
    <dbReference type="NCBI Taxonomy" id="1825787"/>
    <lineage>
        <taxon>Bacteria</taxon>
        <taxon>Pseudomonadati</taxon>
        <taxon>Pseudomonadota</taxon>
        <taxon>Gammaproteobacteria</taxon>
        <taxon>Pseudomonadales</taxon>
        <taxon>Pseudomonadaceae</taxon>
        <taxon>Pseudomonas</taxon>
    </lineage>
</organism>
<comment type="caution">
    <text evidence="5">The sequence shown here is derived from an EMBL/GenBank/DDBJ whole genome shotgun (WGS) entry which is preliminary data.</text>
</comment>
<name>A0ABQ2GTZ5_9PSED</name>
<dbReference type="PANTHER" id="PTHR34596:SF2">
    <property type="entry name" value="CHITOPORIN"/>
    <property type="match status" value="1"/>
</dbReference>
<dbReference type="Gene3D" id="2.40.160.10">
    <property type="entry name" value="Porin"/>
    <property type="match status" value="1"/>
</dbReference>
<evidence type="ECO:0000256" key="3">
    <source>
        <dbReference type="ARBA" id="ARBA00022729"/>
    </source>
</evidence>
<reference evidence="6" key="1">
    <citation type="journal article" date="2019" name="Int. J. Syst. Evol. Microbiol.">
        <title>The Global Catalogue of Microorganisms (GCM) 10K type strain sequencing project: providing services to taxonomists for standard genome sequencing and annotation.</title>
        <authorList>
            <consortium name="The Broad Institute Genomics Platform"/>
            <consortium name="The Broad Institute Genome Sequencing Center for Infectious Disease"/>
            <person name="Wu L."/>
            <person name="Ma J."/>
        </authorList>
    </citation>
    <scope>NUCLEOTIDE SEQUENCE [LARGE SCALE GENOMIC DNA]</scope>
    <source>
        <strain evidence="6">JCM 13501</strain>
    </source>
</reference>
<dbReference type="Pfam" id="PF03573">
    <property type="entry name" value="OprD"/>
    <property type="match status" value="1"/>
</dbReference>
<dbReference type="EMBL" id="BMNW01000005">
    <property type="protein sequence ID" value="GGM13303.1"/>
    <property type="molecule type" value="Genomic_DNA"/>
</dbReference>